<accession>A0A146MFC1</accession>
<proteinExistence type="predicted"/>
<organism evidence="1">
    <name type="scientific">Lygus hesperus</name>
    <name type="common">Western plant bug</name>
    <dbReference type="NCBI Taxonomy" id="30085"/>
    <lineage>
        <taxon>Eukaryota</taxon>
        <taxon>Metazoa</taxon>
        <taxon>Ecdysozoa</taxon>
        <taxon>Arthropoda</taxon>
        <taxon>Hexapoda</taxon>
        <taxon>Insecta</taxon>
        <taxon>Pterygota</taxon>
        <taxon>Neoptera</taxon>
        <taxon>Paraneoptera</taxon>
        <taxon>Hemiptera</taxon>
        <taxon>Heteroptera</taxon>
        <taxon>Panheteroptera</taxon>
        <taxon>Cimicomorpha</taxon>
        <taxon>Miridae</taxon>
        <taxon>Mirini</taxon>
        <taxon>Lygus</taxon>
    </lineage>
</organism>
<feature type="non-terminal residue" evidence="1">
    <location>
        <position position="1"/>
    </location>
</feature>
<dbReference type="AlphaFoldDB" id="A0A146MFC1"/>
<dbReference type="EMBL" id="GDHC01000460">
    <property type="protein sequence ID" value="JAQ18169.1"/>
    <property type="molecule type" value="Transcribed_RNA"/>
</dbReference>
<sequence length="118" mass="14064">QNRLWSIKARYLTKTSATYWVGNVWQSAWNMLTKSSVFFSENRGCERLQKWRHAIVIGHTYLLDFELEIEKYMATVSLNFQKFPKRIVHFRIFSKDPPTKARQCLPYLPPPTATDEMY</sequence>
<name>A0A146MFC1_LYGHE</name>
<gene>
    <name evidence="1" type="ORF">g.48148</name>
</gene>
<reference evidence="1" key="1">
    <citation type="journal article" date="2016" name="Gigascience">
        <title>De novo construction of an expanded transcriptome assembly for the western tarnished plant bug, Lygus hesperus.</title>
        <authorList>
            <person name="Tassone E.E."/>
            <person name="Geib S.M."/>
            <person name="Hall B."/>
            <person name="Fabrick J.A."/>
            <person name="Brent C.S."/>
            <person name="Hull J.J."/>
        </authorList>
    </citation>
    <scope>NUCLEOTIDE SEQUENCE</scope>
</reference>
<evidence type="ECO:0000313" key="1">
    <source>
        <dbReference type="EMBL" id="JAQ18169.1"/>
    </source>
</evidence>
<protein>
    <submittedName>
        <fullName evidence="1">Uncharacterized protein</fullName>
    </submittedName>
</protein>